<proteinExistence type="predicted"/>
<dbReference type="EMBL" id="LT838813">
    <property type="protein sequence ID" value="SMD41762.1"/>
    <property type="molecule type" value="Genomic_DNA"/>
</dbReference>
<sequence length="53" mass="6062">MVFVLFKFSLFPVLLTFSEDIGEVFNLQIDFLRLRTVTGSNPSLPKLILSNPF</sequence>
<accession>A0A1W2GZC9</accession>
<evidence type="ECO:0000313" key="1">
    <source>
        <dbReference type="EMBL" id="SMD41762.1"/>
    </source>
</evidence>
<name>A0A1W2GZC9_9BACT</name>
<evidence type="ECO:0000313" key="2">
    <source>
        <dbReference type="Proteomes" id="UP000192333"/>
    </source>
</evidence>
<dbReference type="Proteomes" id="UP000192333">
    <property type="component" value="Chromosome I"/>
</dbReference>
<protein>
    <submittedName>
        <fullName evidence="1">Uncharacterized protein</fullName>
    </submittedName>
</protein>
<dbReference type="STRING" id="758820.SAMN00777080_0293"/>
<organism evidence="1 2">
    <name type="scientific">Aquiflexum balticum DSM 16537</name>
    <dbReference type="NCBI Taxonomy" id="758820"/>
    <lineage>
        <taxon>Bacteria</taxon>
        <taxon>Pseudomonadati</taxon>
        <taxon>Bacteroidota</taxon>
        <taxon>Cytophagia</taxon>
        <taxon>Cytophagales</taxon>
        <taxon>Cyclobacteriaceae</taxon>
        <taxon>Aquiflexum</taxon>
    </lineage>
</organism>
<gene>
    <name evidence="1" type="ORF">SAMN00777080_0293</name>
</gene>
<keyword evidence="2" id="KW-1185">Reference proteome</keyword>
<reference evidence="2" key="1">
    <citation type="submission" date="2017-04" db="EMBL/GenBank/DDBJ databases">
        <authorList>
            <person name="Varghese N."/>
            <person name="Submissions S."/>
        </authorList>
    </citation>
    <scope>NUCLEOTIDE SEQUENCE [LARGE SCALE GENOMIC DNA]</scope>
    <source>
        <strain evidence="2">DSM 16537</strain>
    </source>
</reference>
<dbReference type="AlphaFoldDB" id="A0A1W2GZC9"/>